<comment type="caution">
    <text evidence="2">The sequence shown here is derived from an EMBL/GenBank/DDBJ whole genome shotgun (WGS) entry which is preliminary data.</text>
</comment>
<reference evidence="2" key="1">
    <citation type="submission" date="2022-07" db="EMBL/GenBank/DDBJ databases">
        <title>Fungi with potential for degradation of polypropylene.</title>
        <authorList>
            <person name="Gostincar C."/>
        </authorList>
    </citation>
    <scope>NUCLEOTIDE SEQUENCE</scope>
    <source>
        <strain evidence="2">EXF-13287</strain>
    </source>
</reference>
<dbReference type="Proteomes" id="UP001174691">
    <property type="component" value="Unassembled WGS sequence"/>
</dbReference>
<dbReference type="EMBL" id="JANBVN010000060">
    <property type="protein sequence ID" value="KAJ9151714.1"/>
    <property type="molecule type" value="Genomic_DNA"/>
</dbReference>
<name>A0AA38VHV0_9PEZI</name>
<feature type="compositionally biased region" description="Gly residues" evidence="1">
    <location>
        <begin position="8"/>
        <end position="20"/>
    </location>
</feature>
<gene>
    <name evidence="2" type="ORF">NKR19_g4702</name>
</gene>
<keyword evidence="3" id="KW-1185">Reference proteome</keyword>
<sequence>MTSANITGGSGADGPSGSYGGPPTPNPETQAFNDQVAKAMETNKSSRDIDMADQQLRSLDDEPAQIASSSPPFPRYTGYNEVATGTTTGSVHAEPKPGLATVKAQGPQPASLPARPAPVKCSRSSRFAGPQVVVRADSGTAEWSHSPAGRKFLAKHQLQLPPTQLLSLECQKRRFNPCFKIEQEDSHVYTCSVTMRDDVVRIKGHYQNAVAAKQHVAFEALKVVQAWPLPGANLYFIAQFSGQISDDMVHNKLYHVLHGRQYTLYTLRYPRMPGGFLLLQIPEDQGYPTSFIRLSGGLDSVVFANIKKTDHCNLCPKTPGMTPHSRICCALWRESPAPGSHKHGFPQNPVKTEQRSHGPPANHNTGIGKHARGYVDQRDQLIRSIQDVVGTAPTGSQSNDPRVKTAFLEGIALGARIAMAAPGPETNTNRRRSRSPGVREPRPAADYWPPPGYRARSPLATTRDRQMSREPMVDRGVAPRQASYGAVDSYRRRRRSSDSHVGQGASYWVHDMYSR</sequence>
<feature type="region of interest" description="Disordered" evidence="1">
    <location>
        <begin position="1"/>
        <end position="78"/>
    </location>
</feature>
<evidence type="ECO:0000256" key="1">
    <source>
        <dbReference type="SAM" id="MobiDB-lite"/>
    </source>
</evidence>
<proteinExistence type="predicted"/>
<evidence type="ECO:0000313" key="2">
    <source>
        <dbReference type="EMBL" id="KAJ9151714.1"/>
    </source>
</evidence>
<accession>A0AA38VHV0</accession>
<feature type="compositionally biased region" description="Basic and acidic residues" evidence="1">
    <location>
        <begin position="462"/>
        <end position="473"/>
    </location>
</feature>
<organism evidence="2 3">
    <name type="scientific">Coniochaeta hoffmannii</name>
    <dbReference type="NCBI Taxonomy" id="91930"/>
    <lineage>
        <taxon>Eukaryota</taxon>
        <taxon>Fungi</taxon>
        <taxon>Dikarya</taxon>
        <taxon>Ascomycota</taxon>
        <taxon>Pezizomycotina</taxon>
        <taxon>Sordariomycetes</taxon>
        <taxon>Sordariomycetidae</taxon>
        <taxon>Coniochaetales</taxon>
        <taxon>Coniochaetaceae</taxon>
        <taxon>Coniochaeta</taxon>
    </lineage>
</organism>
<feature type="region of interest" description="Disordered" evidence="1">
    <location>
        <begin position="101"/>
        <end position="123"/>
    </location>
</feature>
<dbReference type="AlphaFoldDB" id="A0AA38VHV0"/>
<feature type="region of interest" description="Disordered" evidence="1">
    <location>
        <begin position="338"/>
        <end position="369"/>
    </location>
</feature>
<dbReference type="SUPFAM" id="SSF54768">
    <property type="entry name" value="dsRNA-binding domain-like"/>
    <property type="match status" value="1"/>
</dbReference>
<protein>
    <submittedName>
        <fullName evidence="2">Uncharacterized protein</fullName>
    </submittedName>
</protein>
<feature type="region of interest" description="Disordered" evidence="1">
    <location>
        <begin position="418"/>
        <end position="502"/>
    </location>
</feature>
<evidence type="ECO:0000313" key="3">
    <source>
        <dbReference type="Proteomes" id="UP001174691"/>
    </source>
</evidence>